<evidence type="ECO:0000313" key="4">
    <source>
        <dbReference type="Proteomes" id="UP000287547"/>
    </source>
</evidence>
<evidence type="ECO:0000313" key="1">
    <source>
        <dbReference type="EMBL" id="RSM63854.1"/>
    </source>
</evidence>
<accession>A0A1Y5XDM7</accession>
<reference evidence="1 4" key="2">
    <citation type="submission" date="2018-05" db="EMBL/GenBank/DDBJ databases">
        <title>Evolution of GPA BGCs.</title>
        <authorList>
            <person name="Waglechner N."/>
            <person name="Wright G.D."/>
        </authorList>
    </citation>
    <scope>NUCLEOTIDE SEQUENCE [LARGE SCALE GENOMIC DNA]</scope>
    <source>
        <strain evidence="1 4">A82846</strain>
    </source>
</reference>
<keyword evidence="3" id="KW-1185">Reference proteome</keyword>
<sequence length="99" mass="10912">MSLIEIPADELRRVADLLQRTKDLMGSDLVKSMGDVVEALADQKLETAAWDFEKAWGDGRYVLGRDLDGLRDASRAVADAFQQTDEQTVNALTEGENGQ</sequence>
<organism evidence="2 3">
    <name type="scientific">Kibdelosporangium aridum</name>
    <dbReference type="NCBI Taxonomy" id="2030"/>
    <lineage>
        <taxon>Bacteria</taxon>
        <taxon>Bacillati</taxon>
        <taxon>Actinomycetota</taxon>
        <taxon>Actinomycetes</taxon>
        <taxon>Pseudonocardiales</taxon>
        <taxon>Pseudonocardiaceae</taxon>
        <taxon>Kibdelosporangium</taxon>
    </lineage>
</organism>
<dbReference type="AlphaFoldDB" id="A0A1Y5XDM7"/>
<evidence type="ECO:0008006" key="5">
    <source>
        <dbReference type="Google" id="ProtNLM"/>
    </source>
</evidence>
<dbReference type="OrthoDB" id="4243309at2"/>
<dbReference type="Proteomes" id="UP000287547">
    <property type="component" value="Unassembled WGS sequence"/>
</dbReference>
<dbReference type="EMBL" id="FWXV01000002">
    <property type="protein sequence ID" value="SMC83719.1"/>
    <property type="molecule type" value="Genomic_DNA"/>
</dbReference>
<name>A0A1Y5XDM7_KIBAR</name>
<dbReference type="RefSeq" id="WP_033380058.1">
    <property type="nucleotide sequence ID" value="NZ_FWXV01000002.1"/>
</dbReference>
<reference evidence="2 3" key="1">
    <citation type="submission" date="2017-04" db="EMBL/GenBank/DDBJ databases">
        <authorList>
            <person name="Afonso C.L."/>
            <person name="Miller P.J."/>
            <person name="Scott M.A."/>
            <person name="Spackman E."/>
            <person name="Goraichik I."/>
            <person name="Dimitrov K.M."/>
            <person name="Suarez D.L."/>
            <person name="Swayne D.E."/>
        </authorList>
    </citation>
    <scope>NUCLEOTIDE SEQUENCE [LARGE SCALE GENOMIC DNA]</scope>
    <source>
        <strain evidence="2 3">DSM 43828</strain>
    </source>
</reference>
<proteinExistence type="predicted"/>
<evidence type="ECO:0000313" key="2">
    <source>
        <dbReference type="EMBL" id="SMC83719.1"/>
    </source>
</evidence>
<gene>
    <name evidence="1" type="ORF">DMH04_52530</name>
    <name evidence="2" type="ORF">SAMN05661093_01949</name>
</gene>
<dbReference type="Proteomes" id="UP000192674">
    <property type="component" value="Unassembled WGS sequence"/>
</dbReference>
<dbReference type="EMBL" id="QHKI01000104">
    <property type="protein sequence ID" value="RSM63854.1"/>
    <property type="molecule type" value="Genomic_DNA"/>
</dbReference>
<evidence type="ECO:0000313" key="3">
    <source>
        <dbReference type="Proteomes" id="UP000192674"/>
    </source>
</evidence>
<protein>
    <recommendedName>
        <fullName evidence="5">WXG100 family type VII secretion target</fullName>
    </recommendedName>
</protein>